<feature type="domain" description="Bacterial purine repressor N-terminal" evidence="7">
    <location>
        <begin position="2"/>
        <end position="69"/>
    </location>
</feature>
<keyword evidence="9" id="KW-1185">Reference proteome</keyword>
<evidence type="ECO:0000259" key="6">
    <source>
        <dbReference type="Pfam" id="PF00156"/>
    </source>
</evidence>
<dbReference type="Pfam" id="PF09182">
    <property type="entry name" value="PuR_N"/>
    <property type="match status" value="1"/>
</dbReference>
<keyword evidence="2" id="KW-0805">Transcription regulation</keyword>
<evidence type="ECO:0000256" key="1">
    <source>
        <dbReference type="ARBA" id="ARBA00011738"/>
    </source>
</evidence>
<keyword evidence="4" id="KW-0804">Transcription</keyword>
<dbReference type="InterPro" id="IPR000836">
    <property type="entry name" value="PRTase_dom"/>
</dbReference>
<feature type="domain" description="Phosphoribosyltransferase" evidence="6">
    <location>
        <begin position="107"/>
        <end position="251"/>
    </location>
</feature>
<evidence type="ECO:0000259" key="7">
    <source>
        <dbReference type="Pfam" id="PF09182"/>
    </source>
</evidence>
<sequence length="290" mass="32222">MRRSERIVRLTRTLMNHPGEPLSLTEMADQLEAAKSSLSEDLAIIRDVMEEDGEGTLRTQMGASGGVLFEVDVAWTKAREFLERAILRLSQGDRILPGGYLYMSDVLAEPDVLRMAGKMFAKIFAPMAPDLVLTVETKGIPLTVMTAQYLHRPFVVARRDHRVTEGSSVSVNYVSGSDRRIQTMSLSKRSIKQGARVLIIDDFMKAGGTVKAMTGLMSEFDAVVVGTGVFMETAEPEEKLVSNYISLLTLTEVDESRHRVVIQPGSYLLGNPERLVPTVDEKPRDQTEFK</sequence>
<dbReference type="GO" id="GO:0045892">
    <property type="term" value="P:negative regulation of DNA-templated transcription"/>
    <property type="evidence" value="ECO:0007669"/>
    <property type="project" value="InterPro"/>
</dbReference>
<comment type="similarity">
    <text evidence="5">Belongs to the purine/pyrimidine phosphoribosyltransferase family. PurR subfamily.</text>
</comment>
<dbReference type="PANTHER" id="PTHR43864">
    <property type="entry name" value="HYPOXANTHINE/GUANINE PHOSPHORIBOSYLTRANSFERASE"/>
    <property type="match status" value="1"/>
</dbReference>
<dbReference type="SUPFAM" id="SSF53271">
    <property type="entry name" value="PRTase-like"/>
    <property type="match status" value="1"/>
</dbReference>
<dbReference type="RefSeq" id="WP_109429627.1">
    <property type="nucleotide sequence ID" value="NZ_MPDK01000003.1"/>
</dbReference>
<gene>
    <name evidence="8" type="ORF">BM613_02610</name>
</gene>
<accession>A0A2U3DAY5</accession>
<dbReference type="InterPro" id="IPR015265">
    <property type="entry name" value="PuR_N"/>
</dbReference>
<proteinExistence type="inferred from homology"/>
<dbReference type="GO" id="GO:0045982">
    <property type="term" value="P:negative regulation of purine nucleobase metabolic process"/>
    <property type="evidence" value="ECO:0007669"/>
    <property type="project" value="InterPro"/>
</dbReference>
<dbReference type="InterPro" id="IPR029057">
    <property type="entry name" value="PRTase-like"/>
</dbReference>
<dbReference type="InterPro" id="IPR010078">
    <property type="entry name" value="PurR_Bsub"/>
</dbReference>
<dbReference type="Proteomes" id="UP000245380">
    <property type="component" value="Unassembled WGS sequence"/>
</dbReference>
<dbReference type="Gene3D" id="3.40.50.2020">
    <property type="match status" value="1"/>
</dbReference>
<dbReference type="PANTHER" id="PTHR43864:SF2">
    <property type="entry name" value="PUR OPERON REPRESSOR"/>
    <property type="match status" value="1"/>
</dbReference>
<dbReference type="InterPro" id="IPR036388">
    <property type="entry name" value="WH-like_DNA-bd_sf"/>
</dbReference>
<name>A0A2U3DAY5_SULT2</name>
<dbReference type="InterPro" id="IPR036390">
    <property type="entry name" value="WH_DNA-bd_sf"/>
</dbReference>
<organism evidence="8 9">
    <name type="scientific">Sulfoacidibacillus thermotolerans</name>
    <name type="common">Acidibacillus sulfuroxidans</name>
    <dbReference type="NCBI Taxonomy" id="1765684"/>
    <lineage>
        <taxon>Bacteria</taxon>
        <taxon>Bacillati</taxon>
        <taxon>Bacillota</taxon>
        <taxon>Bacilli</taxon>
        <taxon>Bacillales</taxon>
        <taxon>Alicyclobacillaceae</taxon>
        <taxon>Sulfoacidibacillus</taxon>
    </lineage>
</organism>
<evidence type="ECO:0000313" key="9">
    <source>
        <dbReference type="Proteomes" id="UP000245380"/>
    </source>
</evidence>
<protein>
    <submittedName>
        <fullName evidence="8">Pur operon repressor</fullName>
    </submittedName>
</protein>
<dbReference type="InterPro" id="IPR050118">
    <property type="entry name" value="Pur/Pyrimidine_PRTase"/>
</dbReference>
<evidence type="ECO:0000256" key="3">
    <source>
        <dbReference type="ARBA" id="ARBA00023125"/>
    </source>
</evidence>
<comment type="subunit">
    <text evidence="1">Homodimer.</text>
</comment>
<dbReference type="GO" id="GO:0003677">
    <property type="term" value="F:DNA binding"/>
    <property type="evidence" value="ECO:0007669"/>
    <property type="project" value="UniProtKB-KW"/>
</dbReference>
<dbReference type="CDD" id="cd06223">
    <property type="entry name" value="PRTases_typeI"/>
    <property type="match status" value="1"/>
</dbReference>
<evidence type="ECO:0000256" key="4">
    <source>
        <dbReference type="ARBA" id="ARBA00023163"/>
    </source>
</evidence>
<comment type="caution">
    <text evidence="8">The sequence shown here is derived from an EMBL/GenBank/DDBJ whole genome shotgun (WGS) entry which is preliminary data.</text>
</comment>
<dbReference type="EMBL" id="MPDK01000003">
    <property type="protein sequence ID" value="PWI58439.1"/>
    <property type="molecule type" value="Genomic_DNA"/>
</dbReference>
<evidence type="ECO:0000256" key="2">
    <source>
        <dbReference type="ARBA" id="ARBA00023015"/>
    </source>
</evidence>
<keyword evidence="3" id="KW-0238">DNA-binding</keyword>
<dbReference type="SUPFAM" id="SSF46785">
    <property type="entry name" value="Winged helix' DNA-binding domain"/>
    <property type="match status" value="1"/>
</dbReference>
<dbReference type="Pfam" id="PF00156">
    <property type="entry name" value="Pribosyltran"/>
    <property type="match status" value="1"/>
</dbReference>
<evidence type="ECO:0000256" key="5">
    <source>
        <dbReference type="ARBA" id="ARBA00049656"/>
    </source>
</evidence>
<evidence type="ECO:0000313" key="8">
    <source>
        <dbReference type="EMBL" id="PWI58439.1"/>
    </source>
</evidence>
<dbReference type="NCBIfam" id="TIGR01743">
    <property type="entry name" value="purR_Bsub"/>
    <property type="match status" value="1"/>
</dbReference>
<dbReference type="OrthoDB" id="4213751at2"/>
<dbReference type="AlphaFoldDB" id="A0A2U3DAY5"/>
<dbReference type="Gene3D" id="1.10.10.10">
    <property type="entry name" value="Winged helix-like DNA-binding domain superfamily/Winged helix DNA-binding domain"/>
    <property type="match status" value="1"/>
</dbReference>
<reference evidence="8 9" key="1">
    <citation type="submission" date="2016-11" db="EMBL/GenBank/DDBJ databases">
        <title>Comparative genomics of Acidibacillus ferroxidans species.</title>
        <authorList>
            <person name="Oliveira G."/>
            <person name="Nunes G."/>
            <person name="Oliveira R."/>
            <person name="Araujo F."/>
            <person name="Salim A."/>
            <person name="Scholte L."/>
            <person name="Morais D."/>
            <person name="Nancucheo I."/>
            <person name="Johnson D.B."/>
            <person name="Grail B."/>
            <person name="Bittencourt J."/>
            <person name="Valadares R."/>
        </authorList>
    </citation>
    <scope>NUCLEOTIDE SEQUENCE [LARGE SCALE GENOMIC DNA]</scope>
    <source>
        <strain evidence="8 9">Y002</strain>
    </source>
</reference>